<evidence type="ECO:0000256" key="10">
    <source>
        <dbReference type="RuleBase" id="RU003915"/>
    </source>
</evidence>
<dbReference type="InterPro" id="IPR046357">
    <property type="entry name" value="PPIase_dom_sf"/>
</dbReference>
<dbReference type="SUPFAM" id="SSF54534">
    <property type="entry name" value="FKBP-like"/>
    <property type="match status" value="1"/>
</dbReference>
<evidence type="ECO:0000256" key="8">
    <source>
        <dbReference type="ARBA" id="ARBA00037071"/>
    </source>
</evidence>
<dbReference type="KEGG" id="cpb:Cphamn1_2134"/>
<evidence type="ECO:0000256" key="6">
    <source>
        <dbReference type="ARBA" id="ARBA00023186"/>
    </source>
</evidence>
<name>B3EN53_CHLPB</name>
<dbReference type="AlphaFoldDB" id="B3EN53"/>
<dbReference type="PANTHER" id="PTHR47861">
    <property type="entry name" value="FKBP-TYPE PEPTIDYL-PROLYL CIS-TRANS ISOMERASE SLYD"/>
    <property type="match status" value="1"/>
</dbReference>
<dbReference type="GO" id="GO:0042026">
    <property type="term" value="P:protein refolding"/>
    <property type="evidence" value="ECO:0007669"/>
    <property type="project" value="UniProtKB-ARBA"/>
</dbReference>
<proteinExistence type="inferred from homology"/>
<protein>
    <recommendedName>
        <fullName evidence="10">Peptidyl-prolyl cis-trans isomerase</fullName>
        <ecNumber evidence="10">5.2.1.8</ecNumber>
    </recommendedName>
</protein>
<dbReference type="PROSITE" id="PS50059">
    <property type="entry name" value="FKBP_PPIASE"/>
    <property type="match status" value="1"/>
</dbReference>
<keyword evidence="7 9" id="KW-0413">Isomerase</keyword>
<dbReference type="GO" id="GO:0003755">
    <property type="term" value="F:peptidyl-prolyl cis-trans isomerase activity"/>
    <property type="evidence" value="ECO:0007669"/>
    <property type="project" value="UniProtKB-UniRule"/>
</dbReference>
<gene>
    <name evidence="12" type="ordered locus">Cphamn1_2134</name>
</gene>
<dbReference type="GO" id="GO:0005737">
    <property type="term" value="C:cytoplasm"/>
    <property type="evidence" value="ECO:0007669"/>
    <property type="project" value="UniProtKB-SubCell"/>
</dbReference>
<evidence type="ECO:0000259" key="11">
    <source>
        <dbReference type="PROSITE" id="PS50059"/>
    </source>
</evidence>
<comment type="function">
    <text evidence="8">Also involved in hydrogenase metallocenter assembly, probably by participating in the nickel insertion step. This function in hydrogenase biosynthesis requires chaperone activity and the presence of the metal-binding domain, but not PPIase activity.</text>
</comment>
<dbReference type="Pfam" id="PF00254">
    <property type="entry name" value="FKBP_C"/>
    <property type="match status" value="1"/>
</dbReference>
<comment type="similarity">
    <text evidence="3 10">Belongs to the FKBP-type PPIase family.</text>
</comment>
<comment type="subcellular location">
    <subcellularLocation>
        <location evidence="2">Cytoplasm</location>
    </subcellularLocation>
</comment>
<sequence>MVVAGINYEKMEEIFMPEAKHGDTVKVHYTGKLGDGTVFDTSAEREPLEFTVGEGAVIPGFEQAVVGLQPGESTESTIDAEKAYGPRSEDLITEVPREQIPSELEVSVGQQLQVSMANGQNAIVLVTDVSDASITIDANHPLAGQDLTFSIELVEIL</sequence>
<accession>B3EN53</accession>
<organism evidence="12">
    <name type="scientific">Chlorobium phaeobacteroides (strain BS1)</name>
    <dbReference type="NCBI Taxonomy" id="331678"/>
    <lineage>
        <taxon>Bacteria</taxon>
        <taxon>Pseudomonadati</taxon>
        <taxon>Chlorobiota</taxon>
        <taxon>Chlorobiia</taxon>
        <taxon>Chlorobiales</taxon>
        <taxon>Chlorobiaceae</taxon>
        <taxon>Chlorobium/Pelodictyon group</taxon>
        <taxon>Chlorobium</taxon>
    </lineage>
</organism>
<comment type="catalytic activity">
    <reaction evidence="1 9 10">
        <text>[protein]-peptidylproline (omega=180) = [protein]-peptidylproline (omega=0)</text>
        <dbReference type="Rhea" id="RHEA:16237"/>
        <dbReference type="Rhea" id="RHEA-COMP:10747"/>
        <dbReference type="Rhea" id="RHEA-COMP:10748"/>
        <dbReference type="ChEBI" id="CHEBI:83833"/>
        <dbReference type="ChEBI" id="CHEBI:83834"/>
        <dbReference type="EC" id="5.2.1.8"/>
    </reaction>
</comment>
<dbReference type="Gene3D" id="3.10.50.40">
    <property type="match status" value="1"/>
</dbReference>
<evidence type="ECO:0000256" key="3">
    <source>
        <dbReference type="ARBA" id="ARBA00006577"/>
    </source>
</evidence>
<reference evidence="12" key="1">
    <citation type="submission" date="2008-06" db="EMBL/GenBank/DDBJ databases">
        <title>Complete sequence of Chlorobium phaeobacteroides BS1.</title>
        <authorList>
            <consortium name="US DOE Joint Genome Institute"/>
            <person name="Lucas S."/>
            <person name="Copeland A."/>
            <person name="Lapidus A."/>
            <person name="Glavina del Rio T."/>
            <person name="Dalin E."/>
            <person name="Tice H."/>
            <person name="Bruce D."/>
            <person name="Goodwin L."/>
            <person name="Pitluck S."/>
            <person name="Schmutz J."/>
            <person name="Larimer F."/>
            <person name="Land M."/>
            <person name="Hauser L."/>
            <person name="Kyrpides N."/>
            <person name="Ovchinnikova G."/>
            <person name="Li T."/>
            <person name="Liu Z."/>
            <person name="Zhao F."/>
            <person name="Overmann J."/>
            <person name="Bryant D.A."/>
            <person name="Richardson P."/>
        </authorList>
    </citation>
    <scope>NUCLEOTIDE SEQUENCE [LARGE SCALE GENOMIC DNA]</scope>
    <source>
        <strain evidence="12">BS1</strain>
    </source>
</reference>
<keyword evidence="6" id="KW-0143">Chaperone</keyword>
<evidence type="ECO:0000256" key="2">
    <source>
        <dbReference type="ARBA" id="ARBA00004496"/>
    </source>
</evidence>
<evidence type="ECO:0000256" key="5">
    <source>
        <dbReference type="ARBA" id="ARBA00023110"/>
    </source>
</evidence>
<evidence type="ECO:0000256" key="1">
    <source>
        <dbReference type="ARBA" id="ARBA00000971"/>
    </source>
</evidence>
<dbReference type="PANTHER" id="PTHR47861:SF3">
    <property type="entry name" value="FKBP-TYPE PEPTIDYL-PROLYL CIS-TRANS ISOMERASE SLYD"/>
    <property type="match status" value="1"/>
</dbReference>
<dbReference type="HOGENOM" id="CLU_098197_2_1_10"/>
<evidence type="ECO:0000256" key="4">
    <source>
        <dbReference type="ARBA" id="ARBA00022490"/>
    </source>
</evidence>
<dbReference type="EC" id="5.2.1.8" evidence="10"/>
<feature type="domain" description="PPIase FKBP-type" evidence="11">
    <location>
        <begin position="22"/>
        <end position="96"/>
    </location>
</feature>
<keyword evidence="4" id="KW-0963">Cytoplasm</keyword>
<dbReference type="EMBL" id="CP001101">
    <property type="protein sequence ID" value="ACE05042.1"/>
    <property type="molecule type" value="Genomic_DNA"/>
</dbReference>
<dbReference type="eggNOG" id="COG1047">
    <property type="taxonomic scope" value="Bacteria"/>
</dbReference>
<evidence type="ECO:0000313" key="12">
    <source>
        <dbReference type="EMBL" id="ACE05042.1"/>
    </source>
</evidence>
<dbReference type="STRING" id="331678.Cphamn1_2134"/>
<dbReference type="InterPro" id="IPR001179">
    <property type="entry name" value="PPIase_FKBP_dom"/>
</dbReference>
<keyword evidence="5 9" id="KW-0697">Rotamase</keyword>
<evidence type="ECO:0000256" key="7">
    <source>
        <dbReference type="ARBA" id="ARBA00023235"/>
    </source>
</evidence>
<evidence type="ECO:0000256" key="9">
    <source>
        <dbReference type="PROSITE-ProRule" id="PRU00277"/>
    </source>
</evidence>